<dbReference type="PANTHER" id="PTHR43312">
    <property type="entry name" value="D-THREO-ALDOSE 1-DEHYDROGENASE"/>
    <property type="match status" value="1"/>
</dbReference>
<evidence type="ECO:0000313" key="4">
    <source>
        <dbReference type="Proteomes" id="UP000263489"/>
    </source>
</evidence>
<dbReference type="SUPFAM" id="SSF51430">
    <property type="entry name" value="NAD(P)-linked oxidoreductase"/>
    <property type="match status" value="1"/>
</dbReference>
<proteinExistence type="predicted"/>
<comment type="caution">
    <text evidence="3">The sequence shown here is derived from an EMBL/GenBank/DDBJ whole genome shotgun (WGS) entry which is preliminary data.</text>
</comment>
<dbReference type="InterPro" id="IPR023210">
    <property type="entry name" value="NADP_OxRdtase_dom"/>
</dbReference>
<feature type="domain" description="NADP-dependent oxidoreductase" evidence="2">
    <location>
        <begin position="53"/>
        <end position="297"/>
    </location>
</feature>
<evidence type="ECO:0000313" key="3">
    <source>
        <dbReference type="EMBL" id="HBC36927.1"/>
    </source>
</evidence>
<dbReference type="InterPro" id="IPR006311">
    <property type="entry name" value="TAT_signal"/>
</dbReference>
<dbReference type="PROSITE" id="PS51318">
    <property type="entry name" value="TAT"/>
    <property type="match status" value="1"/>
</dbReference>
<dbReference type="InterPro" id="IPR053135">
    <property type="entry name" value="AKR2_Oxidoreductase"/>
</dbReference>
<feature type="signal peptide" evidence="1">
    <location>
        <begin position="1"/>
        <end position="28"/>
    </location>
</feature>
<evidence type="ECO:0000256" key="1">
    <source>
        <dbReference type="SAM" id="SignalP"/>
    </source>
</evidence>
<dbReference type="AlphaFoldDB" id="A0A352IZP4"/>
<evidence type="ECO:0000259" key="2">
    <source>
        <dbReference type="Pfam" id="PF00248"/>
    </source>
</evidence>
<dbReference type="CDD" id="cd19095">
    <property type="entry name" value="AKR_PA4992-like"/>
    <property type="match status" value="1"/>
</dbReference>
<dbReference type="PANTHER" id="PTHR43312:SF1">
    <property type="entry name" value="NADP-DEPENDENT OXIDOREDUCTASE DOMAIN-CONTAINING PROTEIN"/>
    <property type="match status" value="1"/>
</dbReference>
<organism evidence="3 4">
    <name type="scientific">Marinobacter adhaerens</name>
    <dbReference type="NCBI Taxonomy" id="1033846"/>
    <lineage>
        <taxon>Bacteria</taxon>
        <taxon>Pseudomonadati</taxon>
        <taxon>Pseudomonadota</taxon>
        <taxon>Gammaproteobacteria</taxon>
        <taxon>Pseudomonadales</taxon>
        <taxon>Marinobacteraceae</taxon>
        <taxon>Marinobacter</taxon>
    </lineage>
</organism>
<dbReference type="EMBL" id="DNNA01000334">
    <property type="protein sequence ID" value="HBC36927.1"/>
    <property type="molecule type" value="Genomic_DNA"/>
</dbReference>
<dbReference type="InterPro" id="IPR036812">
    <property type="entry name" value="NAD(P)_OxRdtase_dom_sf"/>
</dbReference>
<gene>
    <name evidence="3" type="ORF">DC045_22005</name>
</gene>
<feature type="chain" id="PRO_5016725415" evidence="1">
    <location>
        <begin position="29"/>
        <end position="311"/>
    </location>
</feature>
<name>A0A352IZP4_9GAMM</name>
<dbReference type="Pfam" id="PF00248">
    <property type="entry name" value="Aldo_ket_red"/>
    <property type="match status" value="1"/>
</dbReference>
<keyword evidence="1" id="KW-0732">Signal</keyword>
<accession>A0A352IZP4</accession>
<sequence>MANQITRRKFLISSGLAGIALKAPMLFANTSGSTALSPIMRRIPGTDESIPAIGMGTWITFNVGGDEQLITQRTEVLKTFFELGGTVVDGSPMYGSAADVMGEALNALDGHDRIFAATKIWTGDESATRAEAARSSRRWGVDRFDLLQVHNLLGWQGHLETLKQMKANGEVRYIGITTSHGRRHREFAQIMEREPLDFVQLTYNVLDREVEDRLLPLAQERGIGVIVNRPFQGGSLFRRFQSEPLPDWAGEAGVGNWAEFFLKYIISHPAVTCAIPATSKVEHMKENMGAMYGTLPDASQRQRMAGYVRSL</sequence>
<reference evidence="3 4" key="1">
    <citation type="journal article" date="2018" name="Nat. Biotechnol.">
        <title>A standardized bacterial taxonomy based on genome phylogeny substantially revises the tree of life.</title>
        <authorList>
            <person name="Parks D.H."/>
            <person name="Chuvochina M."/>
            <person name="Waite D.W."/>
            <person name="Rinke C."/>
            <person name="Skarshewski A."/>
            <person name="Chaumeil P.A."/>
            <person name="Hugenholtz P."/>
        </authorList>
    </citation>
    <scope>NUCLEOTIDE SEQUENCE [LARGE SCALE GENOMIC DNA]</scope>
    <source>
        <strain evidence="3">UBA9380</strain>
    </source>
</reference>
<dbReference type="Proteomes" id="UP000263489">
    <property type="component" value="Unassembled WGS sequence"/>
</dbReference>
<dbReference type="Gene3D" id="3.20.20.100">
    <property type="entry name" value="NADP-dependent oxidoreductase domain"/>
    <property type="match status" value="1"/>
</dbReference>
<protein>
    <submittedName>
        <fullName evidence="3">Aldo/keto reductase</fullName>
    </submittedName>
</protein>